<accession>A6JST3</accession>
<dbReference type="Proteomes" id="UP000234681">
    <property type="component" value="Chromosome 13"/>
</dbReference>
<gene>
    <name evidence="1" type="ORF">rCG_24048</name>
</gene>
<sequence>MCPRCGEEVRFAGVEKSQKITWPDCLMLGSPERAKISHLDWESPDPKGRVWPWSSHQVKAAWTLATT</sequence>
<name>A6JST3_RAT</name>
<evidence type="ECO:0000313" key="2">
    <source>
        <dbReference type="Proteomes" id="UP000234681"/>
    </source>
</evidence>
<evidence type="ECO:0000313" key="1">
    <source>
        <dbReference type="EMBL" id="EDL91731.1"/>
    </source>
</evidence>
<organism evidence="1 2">
    <name type="scientific">Rattus norvegicus</name>
    <name type="common">Rat</name>
    <dbReference type="NCBI Taxonomy" id="10116"/>
    <lineage>
        <taxon>Eukaryota</taxon>
        <taxon>Metazoa</taxon>
        <taxon>Chordata</taxon>
        <taxon>Craniata</taxon>
        <taxon>Vertebrata</taxon>
        <taxon>Euteleostomi</taxon>
        <taxon>Mammalia</taxon>
        <taxon>Eutheria</taxon>
        <taxon>Euarchontoglires</taxon>
        <taxon>Glires</taxon>
        <taxon>Rodentia</taxon>
        <taxon>Myomorpha</taxon>
        <taxon>Muroidea</taxon>
        <taxon>Muridae</taxon>
        <taxon>Murinae</taxon>
        <taxon>Rattus</taxon>
    </lineage>
</organism>
<protein>
    <submittedName>
        <fullName evidence="1">RCG24048</fullName>
    </submittedName>
</protein>
<reference evidence="2" key="1">
    <citation type="submission" date="2005-09" db="EMBL/GenBank/DDBJ databases">
        <authorList>
            <person name="Mural R.J."/>
            <person name="Li P.W."/>
            <person name="Adams M.D."/>
            <person name="Amanatides P.G."/>
            <person name="Baden-Tillson H."/>
            <person name="Barnstead M."/>
            <person name="Chin S.H."/>
            <person name="Dew I."/>
            <person name="Evans C.A."/>
            <person name="Ferriera S."/>
            <person name="Flanigan M."/>
            <person name="Fosler C."/>
            <person name="Glodek A."/>
            <person name="Gu Z."/>
            <person name="Holt R.A."/>
            <person name="Jennings D."/>
            <person name="Kraft C.L."/>
            <person name="Lu F."/>
            <person name="Nguyen T."/>
            <person name="Nusskern D.R."/>
            <person name="Pfannkoch C.M."/>
            <person name="Sitter C."/>
            <person name="Sutton G.G."/>
            <person name="Venter J.C."/>
            <person name="Wang Z."/>
            <person name="Woodage T."/>
            <person name="Zheng X.H."/>
            <person name="Zhong F."/>
        </authorList>
    </citation>
    <scope>NUCLEOTIDE SEQUENCE [LARGE SCALE GENOMIC DNA]</scope>
    <source>
        <strain>BN</strain>
        <strain evidence="2">Sprague-Dawley</strain>
    </source>
</reference>
<dbReference type="AlphaFoldDB" id="A6JST3"/>
<dbReference type="EMBL" id="CH474000">
    <property type="protein sequence ID" value="EDL91731.1"/>
    <property type="molecule type" value="Genomic_DNA"/>
</dbReference>
<proteinExistence type="predicted"/>